<dbReference type="EMBL" id="BSOG01000004">
    <property type="protein sequence ID" value="GLR14268.1"/>
    <property type="molecule type" value="Genomic_DNA"/>
</dbReference>
<dbReference type="InterPro" id="IPR013766">
    <property type="entry name" value="Thioredoxin_domain"/>
</dbReference>
<evidence type="ECO:0000256" key="5">
    <source>
        <dbReference type="ARBA" id="ARBA00022764"/>
    </source>
</evidence>
<dbReference type="Proteomes" id="UP001156706">
    <property type="component" value="Unassembled WGS sequence"/>
</dbReference>
<dbReference type="SUPFAM" id="SSF52833">
    <property type="entry name" value="Thioredoxin-like"/>
    <property type="match status" value="1"/>
</dbReference>
<evidence type="ECO:0000256" key="6">
    <source>
        <dbReference type="ARBA" id="ARBA00023157"/>
    </source>
</evidence>
<feature type="chain" id="PRO_5046970943" description="Thiol:disulfide interchange protein DsbA" evidence="8">
    <location>
        <begin position="26"/>
        <end position="218"/>
    </location>
</feature>
<dbReference type="InterPro" id="IPR001853">
    <property type="entry name" value="DSBA-like_thioredoxin_dom"/>
</dbReference>
<dbReference type="PANTHER" id="PTHR35891">
    <property type="entry name" value="THIOL:DISULFIDE INTERCHANGE PROTEIN DSBA"/>
    <property type="match status" value="1"/>
</dbReference>
<evidence type="ECO:0000256" key="2">
    <source>
        <dbReference type="ARBA" id="ARBA00005791"/>
    </source>
</evidence>
<evidence type="ECO:0000313" key="10">
    <source>
        <dbReference type="EMBL" id="GLR14268.1"/>
    </source>
</evidence>
<dbReference type="Gene3D" id="3.40.30.10">
    <property type="entry name" value="Glutaredoxin"/>
    <property type="match status" value="1"/>
</dbReference>
<evidence type="ECO:0000256" key="7">
    <source>
        <dbReference type="ARBA" id="ARBA00023284"/>
    </source>
</evidence>
<accession>A0ABQ5YJZ0</accession>
<comment type="subcellular location">
    <subcellularLocation>
        <location evidence="1">Periplasm</location>
    </subcellularLocation>
</comment>
<dbReference type="InterPro" id="IPR023205">
    <property type="entry name" value="DsbA/DsbL"/>
</dbReference>
<sequence>MNTKRLFGRALLALGLAITGVQALAGGDHSNESPVMPLANPQPVETPGKIEVIEFFWYGCPHCNKVEPTVEAWEKTLPKDVVFRREHVLWDGRSDMEGHAKLFITLRMMGLLPKHNRAVFEAVHSAKVELRDEQVLFDWIAKRGVNRAQFEANYKSFGIGAQLGRAKQLTKTYRIEGVPTFIINGKFVTSPHQAGNEQRMFAFIDELIVRERKAGKGQ</sequence>
<comment type="similarity">
    <text evidence="2">Belongs to the thioredoxin family. DsbA subfamily.</text>
</comment>
<keyword evidence="4 8" id="KW-0732">Signal</keyword>
<evidence type="ECO:0000313" key="11">
    <source>
        <dbReference type="Proteomes" id="UP001156706"/>
    </source>
</evidence>
<dbReference type="RefSeq" id="WP_284197349.1">
    <property type="nucleotide sequence ID" value="NZ_BSOG01000004.1"/>
</dbReference>
<dbReference type="InterPro" id="IPR017937">
    <property type="entry name" value="Thioredoxin_CS"/>
</dbReference>
<name>A0ABQ5YJZ0_9NEIS</name>
<dbReference type="PROSITE" id="PS00194">
    <property type="entry name" value="THIOREDOXIN_1"/>
    <property type="match status" value="1"/>
</dbReference>
<evidence type="ECO:0000256" key="8">
    <source>
        <dbReference type="SAM" id="SignalP"/>
    </source>
</evidence>
<reference evidence="11" key="1">
    <citation type="journal article" date="2019" name="Int. J. Syst. Evol. Microbiol.">
        <title>The Global Catalogue of Microorganisms (GCM) 10K type strain sequencing project: providing services to taxonomists for standard genome sequencing and annotation.</title>
        <authorList>
            <consortium name="The Broad Institute Genomics Platform"/>
            <consortium name="The Broad Institute Genome Sequencing Center for Infectious Disease"/>
            <person name="Wu L."/>
            <person name="Ma J."/>
        </authorList>
    </citation>
    <scope>NUCLEOTIDE SEQUENCE [LARGE SCALE GENOMIC DNA]</scope>
    <source>
        <strain evidence="11">NBRC 110044</strain>
    </source>
</reference>
<evidence type="ECO:0000256" key="1">
    <source>
        <dbReference type="ARBA" id="ARBA00004418"/>
    </source>
</evidence>
<proteinExistence type="inferred from homology"/>
<comment type="caution">
    <text evidence="10">The sequence shown here is derived from an EMBL/GenBank/DDBJ whole genome shotgun (WGS) entry which is preliminary data.</text>
</comment>
<feature type="domain" description="Thioredoxin" evidence="9">
    <location>
        <begin position="12"/>
        <end position="209"/>
    </location>
</feature>
<keyword evidence="11" id="KW-1185">Reference proteome</keyword>
<evidence type="ECO:0000259" key="9">
    <source>
        <dbReference type="PROSITE" id="PS51352"/>
    </source>
</evidence>
<dbReference type="Pfam" id="PF01323">
    <property type="entry name" value="DSBA"/>
    <property type="match status" value="1"/>
</dbReference>
<dbReference type="PROSITE" id="PS51352">
    <property type="entry name" value="THIOREDOXIN_2"/>
    <property type="match status" value="1"/>
</dbReference>
<dbReference type="InterPro" id="IPR036249">
    <property type="entry name" value="Thioredoxin-like_sf"/>
</dbReference>
<dbReference type="CDD" id="cd03019">
    <property type="entry name" value="DsbA_DsbA"/>
    <property type="match status" value="1"/>
</dbReference>
<dbReference type="InterPro" id="IPR050824">
    <property type="entry name" value="Thiol_disulfide_DsbA"/>
</dbReference>
<gene>
    <name evidence="10" type="primary">dsbA_2</name>
    <name evidence="10" type="ORF">GCM10007907_30580</name>
</gene>
<dbReference type="PANTHER" id="PTHR35891:SF3">
    <property type="entry name" value="THIOL:DISULFIDE INTERCHANGE PROTEIN DSBL"/>
    <property type="match status" value="1"/>
</dbReference>
<keyword evidence="6" id="KW-1015">Disulfide bond</keyword>
<organism evidence="10 11">
    <name type="scientific">Chitinimonas prasina</name>
    <dbReference type="NCBI Taxonomy" id="1434937"/>
    <lineage>
        <taxon>Bacteria</taxon>
        <taxon>Pseudomonadati</taxon>
        <taxon>Pseudomonadota</taxon>
        <taxon>Betaproteobacteria</taxon>
        <taxon>Neisseriales</taxon>
        <taxon>Chitinibacteraceae</taxon>
        <taxon>Chitinimonas</taxon>
    </lineage>
</organism>
<evidence type="ECO:0000256" key="4">
    <source>
        <dbReference type="ARBA" id="ARBA00022729"/>
    </source>
</evidence>
<keyword evidence="5" id="KW-0574">Periplasm</keyword>
<evidence type="ECO:0000256" key="3">
    <source>
        <dbReference type="ARBA" id="ARBA00013831"/>
    </source>
</evidence>
<feature type="signal peptide" evidence="8">
    <location>
        <begin position="1"/>
        <end position="25"/>
    </location>
</feature>
<keyword evidence="7" id="KW-0676">Redox-active center</keyword>
<protein>
    <recommendedName>
        <fullName evidence="3">Thiol:disulfide interchange protein DsbA</fullName>
    </recommendedName>
</protein>